<dbReference type="Proteomes" id="UP000029995">
    <property type="component" value="Unassembled WGS sequence"/>
</dbReference>
<comment type="subcellular location">
    <subcellularLocation>
        <location evidence="2">Secreted</location>
    </subcellularLocation>
</comment>
<evidence type="ECO:0000313" key="7">
    <source>
        <dbReference type="Proteomes" id="UP000029995"/>
    </source>
</evidence>
<dbReference type="InterPro" id="IPR001343">
    <property type="entry name" value="Hemolysn_Ca-bd"/>
</dbReference>
<dbReference type="InterPro" id="IPR013858">
    <property type="entry name" value="Peptidase_M10B_C"/>
</dbReference>
<reference evidence="6 7" key="1">
    <citation type="submission" date="2014-01" db="EMBL/GenBank/DDBJ databases">
        <title>Genome sequence determination for a cystic fibrosis isolate, Inquilinus limosus.</title>
        <authorList>
            <person name="Pino M."/>
            <person name="Di Conza J."/>
            <person name="Gutkind G."/>
        </authorList>
    </citation>
    <scope>NUCLEOTIDE SEQUENCE [LARGE SCALE GENOMIC DNA]</scope>
    <source>
        <strain evidence="6 7">MP06</strain>
    </source>
</reference>
<proteinExistence type="predicted"/>
<organism evidence="6 7">
    <name type="scientific">Inquilinus limosus MP06</name>
    <dbReference type="NCBI Taxonomy" id="1398085"/>
    <lineage>
        <taxon>Bacteria</taxon>
        <taxon>Pseudomonadati</taxon>
        <taxon>Pseudomonadota</taxon>
        <taxon>Alphaproteobacteria</taxon>
        <taxon>Rhodospirillales</taxon>
        <taxon>Rhodospirillaceae</taxon>
        <taxon>Inquilinus</taxon>
    </lineage>
</organism>
<dbReference type="InterPro" id="IPR050557">
    <property type="entry name" value="RTX_toxin/Mannuronan_C5-epim"/>
</dbReference>
<dbReference type="AlphaFoldDB" id="A0A0A0DAA1"/>
<gene>
    <name evidence="6" type="ORF">P409_07370</name>
</gene>
<accession>A0A0A0DAA1</accession>
<evidence type="ECO:0000256" key="4">
    <source>
        <dbReference type="ARBA" id="ARBA00022737"/>
    </source>
</evidence>
<dbReference type="PRINTS" id="PR00313">
    <property type="entry name" value="CABNDNGRPT"/>
</dbReference>
<feature type="domain" description="Peptidase M10 serralysin C-terminal" evidence="5">
    <location>
        <begin position="156"/>
        <end position="307"/>
    </location>
</feature>
<sequence>MAYYKGTAGDDHIVVPASGEFDSIDALTGSDVIELGPGHTGNSHITLGDGGDTVQGGSGADFVGWSGFTSVDDTNIHTGAGDDFVALNRSSELGDNIVLDGGAGRDEFWVGGRGAFVHLGNGTALVGPEDEPGVFHEVSVLDFEGIEATLGHDILVGTDGGNVFQGFFGNDLLSGRGGTDHLDGSYDDDILVGGRGADGLRGGSGADIFRIDRLVESLPGQEDTVLDFNAGDGDRIDLSRIDADLTTAGNQAFTFVGTAAFSGAAGELRYEVVGEDLLVSADADGDGVADLAVKARDLTQLAAADFIL</sequence>
<dbReference type="InterPro" id="IPR018511">
    <property type="entry name" value="Hemolysin-typ_Ca-bd_CS"/>
</dbReference>
<dbReference type="GO" id="GO:0005509">
    <property type="term" value="F:calcium ion binding"/>
    <property type="evidence" value="ECO:0007669"/>
    <property type="project" value="InterPro"/>
</dbReference>
<keyword evidence="4" id="KW-0677">Repeat</keyword>
<name>A0A0A0DAA1_9PROT</name>
<comment type="cofactor">
    <cofactor evidence="1">
        <name>Ca(2+)</name>
        <dbReference type="ChEBI" id="CHEBI:29108"/>
    </cofactor>
</comment>
<dbReference type="PANTHER" id="PTHR38340">
    <property type="entry name" value="S-LAYER PROTEIN"/>
    <property type="match status" value="1"/>
</dbReference>
<keyword evidence="3" id="KW-0964">Secreted</keyword>
<dbReference type="GO" id="GO:0005615">
    <property type="term" value="C:extracellular space"/>
    <property type="evidence" value="ECO:0007669"/>
    <property type="project" value="InterPro"/>
</dbReference>
<dbReference type="PANTHER" id="PTHR38340:SF1">
    <property type="entry name" value="S-LAYER PROTEIN"/>
    <property type="match status" value="1"/>
</dbReference>
<dbReference type="Gene3D" id="2.150.10.10">
    <property type="entry name" value="Serralysin-like metalloprotease, C-terminal"/>
    <property type="match status" value="1"/>
</dbReference>
<evidence type="ECO:0000256" key="3">
    <source>
        <dbReference type="ARBA" id="ARBA00022525"/>
    </source>
</evidence>
<dbReference type="InterPro" id="IPR011049">
    <property type="entry name" value="Serralysin-like_metalloprot_C"/>
</dbReference>
<protein>
    <recommendedName>
        <fullName evidence="5">Peptidase M10 serralysin C-terminal domain-containing protein</fullName>
    </recommendedName>
</protein>
<evidence type="ECO:0000313" key="6">
    <source>
        <dbReference type="EMBL" id="KGM34950.1"/>
    </source>
</evidence>
<dbReference type="EMBL" id="JANX01000058">
    <property type="protein sequence ID" value="KGM34950.1"/>
    <property type="molecule type" value="Genomic_DNA"/>
</dbReference>
<dbReference type="PROSITE" id="PS00330">
    <property type="entry name" value="HEMOLYSIN_CALCIUM"/>
    <property type="match status" value="1"/>
</dbReference>
<comment type="caution">
    <text evidence="6">The sequence shown here is derived from an EMBL/GenBank/DDBJ whole genome shotgun (WGS) entry which is preliminary data.</text>
</comment>
<evidence type="ECO:0000259" key="5">
    <source>
        <dbReference type="Pfam" id="PF08548"/>
    </source>
</evidence>
<evidence type="ECO:0000256" key="2">
    <source>
        <dbReference type="ARBA" id="ARBA00004613"/>
    </source>
</evidence>
<dbReference type="SUPFAM" id="SSF51120">
    <property type="entry name" value="beta-Roll"/>
    <property type="match status" value="1"/>
</dbReference>
<dbReference type="Pfam" id="PF00353">
    <property type="entry name" value="HemolysinCabind"/>
    <property type="match status" value="2"/>
</dbReference>
<evidence type="ECO:0000256" key="1">
    <source>
        <dbReference type="ARBA" id="ARBA00001913"/>
    </source>
</evidence>
<dbReference type="Pfam" id="PF08548">
    <property type="entry name" value="Peptidase_M10_C"/>
    <property type="match status" value="1"/>
</dbReference>